<comment type="subcellular location">
    <subcellularLocation>
        <location evidence="2">Membrane</location>
        <topology evidence="2">Multi-pass membrane protein</topology>
    </subcellularLocation>
</comment>
<sequence>MNGAQALVVVPQSNGSPKAYTSNIANSNTQLTESNISYPHSKLNATHVNGDVTIYASLNLPIGTTSLVHLWQDGPMSGNSPQMHDLNSANQQSKESLDLTSGVTQQGSGGGSLSRRRNTHGILNAVSWGVLMPLGAVIARYLKVFKSADPAWFYLHVTCQTAAYIVGVAGWGTGLKLGSDSAGITYSTHRALGITLFCLGTLQVFALLLRPNKDHKTRIYWNFYHWGIGYATIIISIINIFKGFDALEVSTGDRYNNWKHAYTGIIAALGGIAVLLEAYTWIIVIKRKKSEDKFSQGMNGGTNGVNGYGSRPQQV</sequence>
<feature type="transmembrane region" description="Helical" evidence="14">
    <location>
        <begin position="221"/>
        <end position="241"/>
    </location>
</feature>
<evidence type="ECO:0000256" key="1">
    <source>
        <dbReference type="ARBA" id="ARBA00001970"/>
    </source>
</evidence>
<dbReference type="GO" id="GO:0046872">
    <property type="term" value="F:metal ion binding"/>
    <property type="evidence" value="ECO:0007669"/>
    <property type="project" value="UniProtKB-KW"/>
</dbReference>
<evidence type="ECO:0000313" key="16">
    <source>
        <dbReference type="EMBL" id="GAU29857.1"/>
    </source>
</evidence>
<protein>
    <recommendedName>
        <fullName evidence="15">Cytochrome b561 domain-containing protein</fullName>
    </recommendedName>
</protein>
<keyword evidence="17" id="KW-1185">Reference proteome</keyword>
<dbReference type="PANTHER" id="PTHR23130">
    <property type="entry name" value="CYTOCHROME B561 AND DOMON DOMAIN-CONTAINING PROTEIN"/>
    <property type="match status" value="1"/>
</dbReference>
<keyword evidence="5 14" id="KW-0812">Transmembrane</keyword>
<dbReference type="InterPro" id="IPR045265">
    <property type="entry name" value="AIR12_DOMON"/>
</dbReference>
<dbReference type="FunFam" id="1.20.120.1770:FF:000007">
    <property type="entry name" value="Cytochrome b561 and DOMON domain-containing protein"/>
    <property type="match status" value="1"/>
</dbReference>
<evidence type="ECO:0000256" key="10">
    <source>
        <dbReference type="ARBA" id="ARBA00023136"/>
    </source>
</evidence>
<evidence type="ECO:0000256" key="12">
    <source>
        <dbReference type="PIRSR" id="PIRSR037471-1"/>
    </source>
</evidence>
<feature type="binding site" description="axial binding residue" evidence="12">
    <location>
        <position position="156"/>
    </location>
    <ligand>
        <name>heme b</name>
        <dbReference type="ChEBI" id="CHEBI:60344"/>
        <label>1</label>
    </ligand>
    <ligandPart>
        <name>Fe</name>
        <dbReference type="ChEBI" id="CHEBI:18248"/>
    </ligandPart>
</feature>
<dbReference type="Pfam" id="PF03188">
    <property type="entry name" value="Cytochrom_B561"/>
    <property type="match status" value="1"/>
</dbReference>
<accession>A0A2Z6NJD3</accession>
<evidence type="ECO:0000256" key="5">
    <source>
        <dbReference type="ARBA" id="ARBA00022692"/>
    </source>
</evidence>
<keyword evidence="9 14" id="KW-1133">Transmembrane helix</keyword>
<evidence type="ECO:0000256" key="8">
    <source>
        <dbReference type="ARBA" id="ARBA00022982"/>
    </source>
</evidence>
<dbReference type="OrthoDB" id="2419613at2759"/>
<dbReference type="SMART" id="SM00665">
    <property type="entry name" value="B561"/>
    <property type="match status" value="1"/>
</dbReference>
<keyword evidence="10 14" id="KW-0472">Membrane</keyword>
<evidence type="ECO:0000259" key="15">
    <source>
        <dbReference type="PROSITE" id="PS50939"/>
    </source>
</evidence>
<dbReference type="EMBL" id="DF973409">
    <property type="protein sequence ID" value="GAU29857.1"/>
    <property type="molecule type" value="Genomic_DNA"/>
</dbReference>
<evidence type="ECO:0000256" key="9">
    <source>
        <dbReference type="ARBA" id="ARBA00022989"/>
    </source>
</evidence>
<feature type="transmembrane region" description="Helical" evidence="14">
    <location>
        <begin position="191"/>
        <end position="209"/>
    </location>
</feature>
<feature type="binding site" description="axial binding residue" evidence="12">
    <location>
        <position position="120"/>
    </location>
    <ligand>
        <name>heme b</name>
        <dbReference type="ChEBI" id="CHEBI:60344"/>
        <label>1</label>
    </ligand>
    <ligandPart>
        <name>Fe</name>
        <dbReference type="ChEBI" id="CHEBI:18248"/>
    </ligandPart>
</feature>
<name>A0A2Z6NJD3_TRISU</name>
<evidence type="ECO:0000256" key="11">
    <source>
        <dbReference type="ARBA" id="ARBA00053871"/>
    </source>
</evidence>
<keyword evidence="3" id="KW-0813">Transport</keyword>
<keyword evidence="8" id="KW-0249">Electron transport</keyword>
<evidence type="ECO:0000256" key="6">
    <source>
        <dbReference type="ARBA" id="ARBA00022723"/>
    </source>
</evidence>
<dbReference type="CDD" id="cd08760">
    <property type="entry name" value="Cyt_b561_FRRS1_like"/>
    <property type="match status" value="1"/>
</dbReference>
<feature type="compositionally biased region" description="Polar residues" evidence="13">
    <location>
        <begin position="78"/>
        <end position="94"/>
    </location>
</feature>
<dbReference type="InterPro" id="IPR017214">
    <property type="entry name" value="UCP037471"/>
</dbReference>
<evidence type="ECO:0000256" key="14">
    <source>
        <dbReference type="SAM" id="Phobius"/>
    </source>
</evidence>
<feature type="binding site" description="axial binding residue" evidence="12">
    <location>
        <position position="189"/>
    </location>
    <ligand>
        <name>heme b</name>
        <dbReference type="ChEBI" id="CHEBI:60344"/>
        <label>1</label>
    </ligand>
    <ligandPart>
        <name>Fe</name>
        <dbReference type="ChEBI" id="CHEBI:18248"/>
    </ligandPart>
</feature>
<keyword evidence="4" id="KW-0349">Heme</keyword>
<feature type="transmembrane region" description="Helical" evidence="14">
    <location>
        <begin position="261"/>
        <end position="284"/>
    </location>
</feature>
<feature type="binding site" description="axial binding residue" evidence="12">
    <location>
        <position position="225"/>
    </location>
    <ligand>
        <name>heme b</name>
        <dbReference type="ChEBI" id="CHEBI:60344"/>
        <label>1</label>
    </ligand>
    <ligandPart>
        <name>Fe</name>
        <dbReference type="ChEBI" id="CHEBI:18248"/>
    </ligandPart>
</feature>
<evidence type="ECO:0000256" key="13">
    <source>
        <dbReference type="SAM" id="MobiDB-lite"/>
    </source>
</evidence>
<feature type="compositionally biased region" description="Gly residues" evidence="13">
    <location>
        <begin position="298"/>
        <end position="307"/>
    </location>
</feature>
<feature type="region of interest" description="Disordered" evidence="13">
    <location>
        <begin position="293"/>
        <end position="315"/>
    </location>
</feature>
<evidence type="ECO:0000256" key="4">
    <source>
        <dbReference type="ARBA" id="ARBA00022617"/>
    </source>
</evidence>
<dbReference type="InterPro" id="IPR006593">
    <property type="entry name" value="Cyt_b561/ferric_Rdtase_TM"/>
</dbReference>
<dbReference type="PIRSF" id="PIRSF037471">
    <property type="entry name" value="UCP037471"/>
    <property type="match status" value="1"/>
</dbReference>
<dbReference type="GO" id="GO:0016020">
    <property type="term" value="C:membrane"/>
    <property type="evidence" value="ECO:0007669"/>
    <property type="project" value="UniProtKB-SubCell"/>
</dbReference>
<dbReference type="Gene3D" id="1.20.120.1770">
    <property type="match status" value="1"/>
</dbReference>
<dbReference type="PANTHER" id="PTHR23130:SF167">
    <property type="entry name" value="CYTOCHROME B561 AND DOMON DOMAIN-CONTAINING PROTEIN"/>
    <property type="match status" value="1"/>
</dbReference>
<dbReference type="Pfam" id="PF04526">
    <property type="entry name" value="DUF568"/>
    <property type="match status" value="1"/>
</dbReference>
<gene>
    <name evidence="16" type="ORF">TSUD_379470</name>
</gene>
<evidence type="ECO:0000256" key="7">
    <source>
        <dbReference type="ARBA" id="ARBA00022729"/>
    </source>
</evidence>
<proteinExistence type="predicted"/>
<dbReference type="AlphaFoldDB" id="A0A2Z6NJD3"/>
<evidence type="ECO:0000313" key="17">
    <source>
        <dbReference type="Proteomes" id="UP000242715"/>
    </source>
</evidence>
<keyword evidence="6 12" id="KW-0479">Metal-binding</keyword>
<feature type="domain" description="Cytochrome b561" evidence="15">
    <location>
        <begin position="80"/>
        <end position="285"/>
    </location>
</feature>
<dbReference type="PROSITE" id="PS50939">
    <property type="entry name" value="CYTOCHROME_B561"/>
    <property type="match status" value="1"/>
</dbReference>
<keyword evidence="12" id="KW-0408">Iron</keyword>
<dbReference type="Proteomes" id="UP000242715">
    <property type="component" value="Unassembled WGS sequence"/>
</dbReference>
<evidence type="ECO:0000256" key="2">
    <source>
        <dbReference type="ARBA" id="ARBA00004141"/>
    </source>
</evidence>
<feature type="transmembrane region" description="Helical" evidence="14">
    <location>
        <begin position="151"/>
        <end position="171"/>
    </location>
</feature>
<comment type="function">
    <text evidence="11">May act as a catecholamine-responsive trans-membrane electron transporter.</text>
</comment>
<feature type="transmembrane region" description="Helical" evidence="14">
    <location>
        <begin position="121"/>
        <end position="139"/>
    </location>
</feature>
<comment type="cofactor">
    <cofactor evidence="1">
        <name>heme b</name>
        <dbReference type="ChEBI" id="CHEBI:60344"/>
    </cofactor>
</comment>
<evidence type="ECO:0000256" key="3">
    <source>
        <dbReference type="ARBA" id="ARBA00022448"/>
    </source>
</evidence>
<reference evidence="17" key="1">
    <citation type="journal article" date="2017" name="Front. Plant Sci.">
        <title>Climate Clever Clovers: New Paradigm to Reduce the Environmental Footprint of Ruminants by Breeding Low Methanogenic Forages Utilizing Haplotype Variation.</title>
        <authorList>
            <person name="Kaur P."/>
            <person name="Appels R."/>
            <person name="Bayer P.E."/>
            <person name="Keeble-Gagnere G."/>
            <person name="Wang J."/>
            <person name="Hirakawa H."/>
            <person name="Shirasawa K."/>
            <person name="Vercoe P."/>
            <person name="Stefanova K."/>
            <person name="Durmic Z."/>
            <person name="Nichols P."/>
            <person name="Revell C."/>
            <person name="Isobe S.N."/>
            <person name="Edwards D."/>
            <person name="Erskine W."/>
        </authorList>
    </citation>
    <scope>NUCLEOTIDE SEQUENCE [LARGE SCALE GENOMIC DNA]</scope>
    <source>
        <strain evidence="17">cv. Daliak</strain>
    </source>
</reference>
<keyword evidence="7" id="KW-0732">Signal</keyword>
<feature type="region of interest" description="Disordered" evidence="13">
    <location>
        <begin position="78"/>
        <end position="115"/>
    </location>
</feature>
<organism evidence="16 17">
    <name type="scientific">Trifolium subterraneum</name>
    <name type="common">Subterranean clover</name>
    <dbReference type="NCBI Taxonomy" id="3900"/>
    <lineage>
        <taxon>Eukaryota</taxon>
        <taxon>Viridiplantae</taxon>
        <taxon>Streptophyta</taxon>
        <taxon>Embryophyta</taxon>
        <taxon>Tracheophyta</taxon>
        <taxon>Spermatophyta</taxon>
        <taxon>Magnoliopsida</taxon>
        <taxon>eudicotyledons</taxon>
        <taxon>Gunneridae</taxon>
        <taxon>Pentapetalae</taxon>
        <taxon>rosids</taxon>
        <taxon>fabids</taxon>
        <taxon>Fabales</taxon>
        <taxon>Fabaceae</taxon>
        <taxon>Papilionoideae</taxon>
        <taxon>50 kb inversion clade</taxon>
        <taxon>NPAAA clade</taxon>
        <taxon>Hologalegina</taxon>
        <taxon>IRL clade</taxon>
        <taxon>Trifolieae</taxon>
        <taxon>Trifolium</taxon>
    </lineage>
</organism>